<dbReference type="EMBL" id="BPQB01000020">
    <property type="protein sequence ID" value="GJE91217.1"/>
    <property type="molecule type" value="Genomic_DNA"/>
</dbReference>
<evidence type="ECO:0000313" key="2">
    <source>
        <dbReference type="EMBL" id="GJE91217.1"/>
    </source>
</evidence>
<organism evidence="2 3">
    <name type="scientific">Phanerochaete sordida</name>
    <dbReference type="NCBI Taxonomy" id="48140"/>
    <lineage>
        <taxon>Eukaryota</taxon>
        <taxon>Fungi</taxon>
        <taxon>Dikarya</taxon>
        <taxon>Basidiomycota</taxon>
        <taxon>Agaricomycotina</taxon>
        <taxon>Agaricomycetes</taxon>
        <taxon>Polyporales</taxon>
        <taxon>Phanerochaetaceae</taxon>
        <taxon>Phanerochaete</taxon>
    </lineage>
</organism>
<evidence type="ECO:0000313" key="3">
    <source>
        <dbReference type="Proteomes" id="UP000703269"/>
    </source>
</evidence>
<proteinExistence type="predicted"/>
<comment type="caution">
    <text evidence="2">The sequence shown here is derived from an EMBL/GenBank/DDBJ whole genome shotgun (WGS) entry which is preliminary data.</text>
</comment>
<evidence type="ECO:0008006" key="4">
    <source>
        <dbReference type="Google" id="ProtNLM"/>
    </source>
</evidence>
<evidence type="ECO:0000256" key="1">
    <source>
        <dbReference type="SAM" id="SignalP"/>
    </source>
</evidence>
<keyword evidence="1" id="KW-0732">Signal</keyword>
<name>A0A9P3GAT9_9APHY</name>
<feature type="chain" id="PRO_5040505250" description="SSCRP protein" evidence="1">
    <location>
        <begin position="20"/>
        <end position="165"/>
    </location>
</feature>
<dbReference type="Proteomes" id="UP000703269">
    <property type="component" value="Unassembled WGS sequence"/>
</dbReference>
<dbReference type="AlphaFoldDB" id="A0A9P3GAT9"/>
<gene>
    <name evidence="2" type="ORF">PsYK624_073660</name>
</gene>
<accession>A0A9P3GAT9</accession>
<protein>
    <recommendedName>
        <fullName evidence="4">SSCRP protein</fullName>
    </recommendedName>
</protein>
<keyword evidence="3" id="KW-1185">Reference proteome</keyword>
<feature type="signal peptide" evidence="1">
    <location>
        <begin position="1"/>
        <end position="19"/>
    </location>
</feature>
<dbReference type="OrthoDB" id="3208773at2759"/>
<sequence>MFSLRALVLAASLTAAAHAFTPMRRSPIHKRDLTGQNVAFACFGGGGDCECPLDTTGEQGVLVNVFPGFQCAYPAGACTWDDATGVLVSATQGNCPTASACDKDHGCLCPDDSNGDAGVMIFQFTGYQCAYATGTCTWDFHGILQSPNQGNCVDSKPCTQSGVPS</sequence>
<reference evidence="2 3" key="1">
    <citation type="submission" date="2021-08" db="EMBL/GenBank/DDBJ databases">
        <title>Draft Genome Sequence of Phanerochaete sordida strain YK-624.</title>
        <authorList>
            <person name="Mori T."/>
            <person name="Dohra H."/>
            <person name="Suzuki T."/>
            <person name="Kawagishi H."/>
            <person name="Hirai H."/>
        </authorList>
    </citation>
    <scope>NUCLEOTIDE SEQUENCE [LARGE SCALE GENOMIC DNA]</scope>
    <source>
        <strain evidence="2 3">YK-624</strain>
    </source>
</reference>